<feature type="compositionally biased region" description="Low complexity" evidence="5">
    <location>
        <begin position="222"/>
        <end position="232"/>
    </location>
</feature>
<dbReference type="GO" id="GO:0003677">
    <property type="term" value="F:DNA binding"/>
    <property type="evidence" value="ECO:0007669"/>
    <property type="project" value="UniProtKB-KW"/>
</dbReference>
<feature type="domain" description="SANT" evidence="6">
    <location>
        <begin position="21"/>
        <end position="60"/>
    </location>
</feature>
<dbReference type="InterPro" id="IPR017884">
    <property type="entry name" value="SANT_dom"/>
</dbReference>
<sequence>MEMGGNEMPGRKARKPYTLTKPREPWSAEEHARFLDALLMFGRDWKRIEEHVRTKTAVQVTTTDPEPTCSNGHLSTHKCACGYLPACILAFGGSTAESGGGNVQIRSHAQKYFLKVQKLGLAAGLPPVYPRRRFAIMEQQSSASASAAGSSAAAMPLLDGESQCAPVAVPAGPSDAVAAHGCAGWNSPGASLPAASSSEMLHGLDLELEGASASRTPPVTLPGGSSQFSGAPSFSSTSVEWAGSSTSVGSATGSVQDELIDLPLSTDDLHFAQVYRFVGDVFDPNTPIPVEAHLQKLKEMDDITVKTILLVLRNLENNLSAPQFEPIRRLLSTYDPRRGLFDQL</sequence>
<evidence type="ECO:0000256" key="1">
    <source>
        <dbReference type="ARBA" id="ARBA00023015"/>
    </source>
</evidence>
<organism evidence="8 9">
    <name type="scientific">Urochloa decumbens</name>
    <dbReference type="NCBI Taxonomy" id="240449"/>
    <lineage>
        <taxon>Eukaryota</taxon>
        <taxon>Viridiplantae</taxon>
        <taxon>Streptophyta</taxon>
        <taxon>Embryophyta</taxon>
        <taxon>Tracheophyta</taxon>
        <taxon>Spermatophyta</taxon>
        <taxon>Magnoliopsida</taxon>
        <taxon>Liliopsida</taxon>
        <taxon>Poales</taxon>
        <taxon>Poaceae</taxon>
        <taxon>PACMAD clade</taxon>
        <taxon>Panicoideae</taxon>
        <taxon>Panicodae</taxon>
        <taxon>Paniceae</taxon>
        <taxon>Melinidinae</taxon>
        <taxon>Urochloa</taxon>
    </lineage>
</organism>
<dbReference type="PANTHER" id="PTHR12802">
    <property type="entry name" value="SWI/SNF COMPLEX-RELATED"/>
    <property type="match status" value="1"/>
</dbReference>
<gene>
    <name evidence="8" type="ORF">URODEC1_LOCUS47173</name>
</gene>
<dbReference type="PROSITE" id="PS51293">
    <property type="entry name" value="SANT"/>
    <property type="match status" value="1"/>
</dbReference>
<evidence type="ECO:0000259" key="6">
    <source>
        <dbReference type="PROSITE" id="PS51293"/>
    </source>
</evidence>
<feature type="domain" description="HTH myb-type" evidence="7">
    <location>
        <begin position="20"/>
        <end position="60"/>
    </location>
</feature>
<dbReference type="Pfam" id="PF24904">
    <property type="entry name" value="RVE6"/>
    <property type="match status" value="1"/>
</dbReference>
<evidence type="ECO:0000256" key="2">
    <source>
        <dbReference type="ARBA" id="ARBA00023125"/>
    </source>
</evidence>
<dbReference type="PROSITE" id="PS51294">
    <property type="entry name" value="HTH_MYB"/>
    <property type="match status" value="1"/>
</dbReference>
<keyword evidence="2" id="KW-0238">DNA-binding</keyword>
<dbReference type="InterPro" id="IPR017930">
    <property type="entry name" value="Myb_dom"/>
</dbReference>
<protein>
    <recommendedName>
        <fullName evidence="10">Myb-like domain-containing protein</fullName>
    </recommendedName>
</protein>
<dbReference type="SUPFAM" id="SSF46689">
    <property type="entry name" value="Homeodomain-like"/>
    <property type="match status" value="1"/>
</dbReference>
<keyword evidence="1" id="KW-0805">Transcription regulation</keyword>
<dbReference type="Gene3D" id="1.10.10.60">
    <property type="entry name" value="Homeodomain-like"/>
    <property type="match status" value="1"/>
</dbReference>
<evidence type="ECO:0008006" key="10">
    <source>
        <dbReference type="Google" id="ProtNLM"/>
    </source>
</evidence>
<proteinExistence type="predicted"/>
<keyword evidence="9" id="KW-1185">Reference proteome</keyword>
<dbReference type="PANTHER" id="PTHR12802:SF97">
    <property type="entry name" value="OS01G0156000 PROTEIN"/>
    <property type="match status" value="1"/>
</dbReference>
<keyword evidence="3" id="KW-0804">Transcription</keyword>
<dbReference type="Proteomes" id="UP001497457">
    <property type="component" value="Chromosome 19rd"/>
</dbReference>
<dbReference type="NCBIfam" id="TIGR01557">
    <property type="entry name" value="myb_SHAQKYF"/>
    <property type="match status" value="1"/>
</dbReference>
<feature type="region of interest" description="Disordered" evidence="5">
    <location>
        <begin position="213"/>
        <end position="232"/>
    </location>
</feature>
<dbReference type="InterPro" id="IPR006447">
    <property type="entry name" value="Myb_dom_plants"/>
</dbReference>
<feature type="region of interest" description="Disordered" evidence="5">
    <location>
        <begin position="1"/>
        <end position="24"/>
    </location>
</feature>
<evidence type="ECO:0000259" key="7">
    <source>
        <dbReference type="PROSITE" id="PS51294"/>
    </source>
</evidence>
<evidence type="ECO:0000313" key="8">
    <source>
        <dbReference type="EMBL" id="CAL4965361.1"/>
    </source>
</evidence>
<evidence type="ECO:0000256" key="4">
    <source>
        <dbReference type="ARBA" id="ARBA00023242"/>
    </source>
</evidence>
<reference evidence="9" key="1">
    <citation type="submission" date="2024-06" db="EMBL/GenBank/DDBJ databases">
        <authorList>
            <person name="Ryan C."/>
        </authorList>
    </citation>
    <scope>NUCLEOTIDE SEQUENCE [LARGE SCALE GENOMIC DNA]</scope>
</reference>
<dbReference type="InterPro" id="IPR009057">
    <property type="entry name" value="Homeodomain-like_sf"/>
</dbReference>
<name>A0ABC8ZP26_9POAL</name>
<dbReference type="InterPro" id="IPR001005">
    <property type="entry name" value="SANT/Myb"/>
</dbReference>
<reference evidence="8 9" key="2">
    <citation type="submission" date="2024-10" db="EMBL/GenBank/DDBJ databases">
        <authorList>
            <person name="Ryan C."/>
        </authorList>
    </citation>
    <scope>NUCLEOTIDE SEQUENCE [LARGE SCALE GENOMIC DNA]</scope>
</reference>
<evidence type="ECO:0000313" key="9">
    <source>
        <dbReference type="Proteomes" id="UP001497457"/>
    </source>
</evidence>
<evidence type="ECO:0000256" key="3">
    <source>
        <dbReference type="ARBA" id="ARBA00023163"/>
    </source>
</evidence>
<dbReference type="EMBL" id="OZ075129">
    <property type="protein sequence ID" value="CAL4965361.1"/>
    <property type="molecule type" value="Genomic_DNA"/>
</dbReference>
<dbReference type="AlphaFoldDB" id="A0ABC8ZP26"/>
<keyword evidence="4" id="KW-0539">Nucleus</keyword>
<dbReference type="CDD" id="cd00167">
    <property type="entry name" value="SANT"/>
    <property type="match status" value="1"/>
</dbReference>
<evidence type="ECO:0000256" key="5">
    <source>
        <dbReference type="SAM" id="MobiDB-lite"/>
    </source>
</evidence>
<dbReference type="Pfam" id="PF00249">
    <property type="entry name" value="Myb_DNA-binding"/>
    <property type="match status" value="1"/>
</dbReference>
<accession>A0ABC8ZP26</accession>